<gene>
    <name evidence="2" type="ORF">HMPREF9391_1700</name>
</gene>
<name>F2CGC3_STRSA</name>
<dbReference type="AlphaFoldDB" id="F2CGC3"/>
<comment type="caution">
    <text evidence="2">The sequence shown here is derived from an EMBL/GenBank/DDBJ whole genome shotgun (WGS) entry which is preliminary data.</text>
</comment>
<dbReference type="Proteomes" id="UP000004826">
    <property type="component" value="Unassembled WGS sequence"/>
</dbReference>
<dbReference type="PATRIC" id="fig|888818.3.peg.1658"/>
<evidence type="ECO:0000313" key="3">
    <source>
        <dbReference type="Proteomes" id="UP000004826"/>
    </source>
</evidence>
<evidence type="ECO:0000256" key="1">
    <source>
        <dbReference type="SAM" id="MobiDB-lite"/>
    </source>
</evidence>
<reference evidence="2 3" key="1">
    <citation type="submission" date="2011-02" db="EMBL/GenBank/DDBJ databases">
        <authorList>
            <person name="Muzny D."/>
            <person name="Qin X."/>
            <person name="Deng J."/>
            <person name="Jiang H."/>
            <person name="Liu Y."/>
            <person name="Qu J."/>
            <person name="Song X.-Z."/>
            <person name="Zhang L."/>
            <person name="Thornton R."/>
            <person name="Coyle M."/>
            <person name="Francisco L."/>
            <person name="Jackson L."/>
            <person name="Javaid M."/>
            <person name="Korchina V."/>
            <person name="Kovar C."/>
            <person name="Mata R."/>
            <person name="Mathew T."/>
            <person name="Ngo R."/>
            <person name="Nguyen L."/>
            <person name="Nguyen N."/>
            <person name="Okwuonu G."/>
            <person name="Ongeri F."/>
            <person name="Pham C."/>
            <person name="Simmons D."/>
            <person name="Wilczek-Boney K."/>
            <person name="Hale W."/>
            <person name="Jakkamsetti A."/>
            <person name="Pham P."/>
            <person name="Ruth R."/>
            <person name="San Lucas F."/>
            <person name="Warren J."/>
            <person name="Zhang J."/>
            <person name="Zhao Z."/>
            <person name="Zhou C."/>
            <person name="Zhu D."/>
            <person name="Lee S."/>
            <person name="Bess C."/>
            <person name="Blankenburg K."/>
            <person name="Forbes L."/>
            <person name="Fu Q."/>
            <person name="Gubbala S."/>
            <person name="Hirani K."/>
            <person name="Jayaseelan J.C."/>
            <person name="Lara F."/>
            <person name="Munidasa M."/>
            <person name="Palculict T."/>
            <person name="Patil S."/>
            <person name="Pu L.-L."/>
            <person name="Saada N."/>
            <person name="Tang L."/>
            <person name="Weissenberger G."/>
            <person name="Zhu Y."/>
            <person name="Hemphill L."/>
            <person name="Shang Y."/>
            <person name="Youmans B."/>
            <person name="Ayvaz T."/>
            <person name="Ross M."/>
            <person name="Santibanez J."/>
            <person name="Aqrawi P."/>
            <person name="Gross S."/>
            <person name="Joshi V."/>
            <person name="Fowler G."/>
            <person name="Nazareth L."/>
            <person name="Reid J."/>
            <person name="Worley K."/>
            <person name="Petrosino J."/>
            <person name="Highlander S."/>
            <person name="Gibbs R."/>
        </authorList>
    </citation>
    <scope>NUCLEOTIDE SEQUENCE [LARGE SCALE GENOMIC DNA]</scope>
    <source>
        <strain evidence="2 3">SK408</strain>
    </source>
</reference>
<accession>F2CGC3</accession>
<feature type="region of interest" description="Disordered" evidence="1">
    <location>
        <begin position="318"/>
        <end position="346"/>
    </location>
</feature>
<proteinExistence type="predicted"/>
<sequence length="390" mass="45521">MYIRFFYYNLYSFELLELKERRGAMYPKEGKEQLFQQLQSIGWSQSALEQVFAEFNNEQGKTVSEERDYLQEAQLFGSPFFQELWQAEEAQISRLGAQELLVLAMNIVNMPEELSGDKSETDFLLARIAPDLTPHDGFWKIFSRTLRQAFPADDFSQRDGNQKLKRQLHQFRYVISCQQAQWVRVHYRQAGMTDAEALASYLKAFPALPYSFQESSRLHNKAYIDKRSGQAIYPDGQASQANIKILIDFHTEFILDQAGRFLNIIDPEGASQNGIVNGASFNYGERNRPVNQASHTRYDVKTPAVWDPRFRRLVIENSGRKFKSPQNNRGPLGYRSAKSPYARKGRSAYKQVKAEIARFKKLLDRPSFFLRSRAWFRQFWQKFFVQKNTD</sequence>
<evidence type="ECO:0008006" key="4">
    <source>
        <dbReference type="Google" id="ProtNLM"/>
    </source>
</evidence>
<dbReference type="Pfam" id="PF11311">
    <property type="entry name" value="DUF3114"/>
    <property type="match status" value="1"/>
</dbReference>
<dbReference type="HOGENOM" id="CLU_056541_1_0_9"/>
<organism evidence="2 3">
    <name type="scientific">Streptococcus sanguinis SK408</name>
    <dbReference type="NCBI Taxonomy" id="888818"/>
    <lineage>
        <taxon>Bacteria</taxon>
        <taxon>Bacillati</taxon>
        <taxon>Bacillota</taxon>
        <taxon>Bacilli</taxon>
        <taxon>Lactobacillales</taxon>
        <taxon>Streptococcaceae</taxon>
        <taxon>Streptococcus</taxon>
    </lineage>
</organism>
<evidence type="ECO:0000313" key="2">
    <source>
        <dbReference type="EMBL" id="EGF18392.1"/>
    </source>
</evidence>
<dbReference type="InterPro" id="IPR021462">
    <property type="entry name" value="DUF3114"/>
</dbReference>
<protein>
    <recommendedName>
        <fullName evidence="4">DUF3114 domain-containing protein</fullName>
    </recommendedName>
</protein>
<dbReference type="EMBL" id="AFBE01000010">
    <property type="protein sequence ID" value="EGF18392.1"/>
    <property type="molecule type" value="Genomic_DNA"/>
</dbReference>